<evidence type="ECO:0000256" key="1">
    <source>
        <dbReference type="ARBA" id="ARBA00023125"/>
    </source>
</evidence>
<dbReference type="PANTHER" id="PTHR43479:SF11">
    <property type="entry name" value="ACREF_ENVCD OPERON REPRESSOR-RELATED"/>
    <property type="match status" value="1"/>
</dbReference>
<protein>
    <submittedName>
        <fullName evidence="4">AcrR family transcriptional regulator</fullName>
    </submittedName>
</protein>
<gene>
    <name evidence="4" type="ORF">J2W56_002039</name>
</gene>
<dbReference type="InterPro" id="IPR050624">
    <property type="entry name" value="HTH-type_Tx_Regulator"/>
</dbReference>
<dbReference type="SUPFAM" id="SSF46689">
    <property type="entry name" value="Homeodomain-like"/>
    <property type="match status" value="1"/>
</dbReference>
<dbReference type="PANTHER" id="PTHR43479">
    <property type="entry name" value="ACREF/ENVCD OPERON REPRESSOR-RELATED"/>
    <property type="match status" value="1"/>
</dbReference>
<dbReference type="InterPro" id="IPR001647">
    <property type="entry name" value="HTH_TetR"/>
</dbReference>
<dbReference type="Proteomes" id="UP001251217">
    <property type="component" value="Unassembled WGS sequence"/>
</dbReference>
<dbReference type="RefSeq" id="WP_310400108.1">
    <property type="nucleotide sequence ID" value="NZ_JAVDWW010000003.1"/>
</dbReference>
<feature type="DNA-binding region" description="H-T-H motif" evidence="2">
    <location>
        <begin position="45"/>
        <end position="64"/>
    </location>
</feature>
<dbReference type="InterPro" id="IPR009057">
    <property type="entry name" value="Homeodomain-like_sf"/>
</dbReference>
<dbReference type="Pfam" id="PF00440">
    <property type="entry name" value="TetR_N"/>
    <property type="match status" value="1"/>
</dbReference>
<keyword evidence="5" id="KW-1185">Reference proteome</keyword>
<organism evidence="4 5">
    <name type="scientific">Nocardia kruczakiae</name>
    <dbReference type="NCBI Taxonomy" id="261477"/>
    <lineage>
        <taxon>Bacteria</taxon>
        <taxon>Bacillati</taxon>
        <taxon>Actinomycetota</taxon>
        <taxon>Actinomycetes</taxon>
        <taxon>Mycobacteriales</taxon>
        <taxon>Nocardiaceae</taxon>
        <taxon>Nocardia</taxon>
    </lineage>
</organism>
<reference evidence="4 5" key="1">
    <citation type="submission" date="2023-07" db="EMBL/GenBank/DDBJ databases">
        <title>Sorghum-associated microbial communities from plants grown in Nebraska, USA.</title>
        <authorList>
            <person name="Schachtman D."/>
        </authorList>
    </citation>
    <scope>NUCLEOTIDE SEQUENCE [LARGE SCALE GENOMIC DNA]</scope>
    <source>
        <strain evidence="4 5">4272</strain>
    </source>
</reference>
<comment type="caution">
    <text evidence="4">The sequence shown here is derived from an EMBL/GenBank/DDBJ whole genome shotgun (WGS) entry which is preliminary data.</text>
</comment>
<name>A0ABU1XCN9_9NOCA</name>
<sequence length="211" mass="22787">MPNIDSEAGRRYAGASASERRIDRRTQLIEAALDLILEGGVASLTVLAVCQQAKLSKRYFYESFESLDALLAIALTDVLSDVARTIDLADPRTVDTPAGVVTVAVEAILDAFDDPRVARLYIESAGYPHLLAARERAVAAFVDQLLAMITGRADSTARQIMLAQVLISGTTHVVAMWLSGTLALTRDQFVATLVRLGTETARLVTEPSVDR</sequence>
<dbReference type="EMBL" id="JAVDWW010000003">
    <property type="protein sequence ID" value="MDR7168308.1"/>
    <property type="molecule type" value="Genomic_DNA"/>
</dbReference>
<dbReference type="Gene3D" id="1.10.357.10">
    <property type="entry name" value="Tetracycline Repressor, domain 2"/>
    <property type="match status" value="1"/>
</dbReference>
<feature type="domain" description="HTH tetR-type" evidence="3">
    <location>
        <begin position="22"/>
        <end position="82"/>
    </location>
</feature>
<evidence type="ECO:0000259" key="3">
    <source>
        <dbReference type="PROSITE" id="PS50977"/>
    </source>
</evidence>
<keyword evidence="1 2" id="KW-0238">DNA-binding</keyword>
<dbReference type="PROSITE" id="PS50977">
    <property type="entry name" value="HTH_TETR_2"/>
    <property type="match status" value="1"/>
</dbReference>
<proteinExistence type="predicted"/>
<evidence type="ECO:0000313" key="4">
    <source>
        <dbReference type="EMBL" id="MDR7168308.1"/>
    </source>
</evidence>
<accession>A0ABU1XCN9</accession>
<evidence type="ECO:0000313" key="5">
    <source>
        <dbReference type="Proteomes" id="UP001251217"/>
    </source>
</evidence>
<evidence type="ECO:0000256" key="2">
    <source>
        <dbReference type="PROSITE-ProRule" id="PRU00335"/>
    </source>
</evidence>